<dbReference type="InterPro" id="IPR052563">
    <property type="entry name" value="FliK"/>
</dbReference>
<dbReference type="CDD" id="cd17470">
    <property type="entry name" value="T3SS_Flik_C"/>
    <property type="match status" value="1"/>
</dbReference>
<keyword evidence="3" id="KW-0282">Flagellum</keyword>
<organism evidence="3 4">
    <name type="scientific">Zhongshania aquimaris</name>
    <dbReference type="NCBI Taxonomy" id="2857107"/>
    <lineage>
        <taxon>Bacteria</taxon>
        <taxon>Pseudomonadati</taxon>
        <taxon>Pseudomonadota</taxon>
        <taxon>Gammaproteobacteria</taxon>
        <taxon>Cellvibrionales</taxon>
        <taxon>Spongiibacteraceae</taxon>
        <taxon>Zhongshania</taxon>
    </lineage>
</organism>
<evidence type="ECO:0000313" key="4">
    <source>
        <dbReference type="Proteomes" id="UP001166291"/>
    </source>
</evidence>
<feature type="region of interest" description="Disordered" evidence="1">
    <location>
        <begin position="1"/>
        <end position="36"/>
    </location>
</feature>
<feature type="domain" description="Flagellar hook-length control protein-like C-terminal" evidence="2">
    <location>
        <begin position="283"/>
        <end position="361"/>
    </location>
</feature>
<dbReference type="Proteomes" id="UP001166291">
    <property type="component" value="Unassembled WGS sequence"/>
</dbReference>
<keyword evidence="4" id="KW-1185">Reference proteome</keyword>
<dbReference type="PANTHER" id="PTHR37533">
    <property type="entry name" value="FLAGELLAR HOOK-LENGTH CONTROL PROTEIN"/>
    <property type="match status" value="1"/>
</dbReference>
<reference evidence="3" key="1">
    <citation type="submission" date="2021-07" db="EMBL/GenBank/DDBJ databases">
        <title>Zhongshania sp. CAU 1632 isolated from seawater.</title>
        <authorList>
            <person name="Kim W."/>
        </authorList>
    </citation>
    <scope>NUCLEOTIDE SEQUENCE</scope>
    <source>
        <strain evidence="3">CAU 1632</strain>
    </source>
</reference>
<evidence type="ECO:0000313" key="3">
    <source>
        <dbReference type="EMBL" id="MBW2941596.1"/>
    </source>
</evidence>
<proteinExistence type="predicted"/>
<keyword evidence="3" id="KW-0969">Cilium</keyword>
<name>A0ABS6VTG4_9GAMM</name>
<evidence type="ECO:0000256" key="1">
    <source>
        <dbReference type="SAM" id="MobiDB-lite"/>
    </source>
</evidence>
<keyword evidence="3" id="KW-0966">Cell projection</keyword>
<dbReference type="Pfam" id="PF02120">
    <property type="entry name" value="Flg_hook"/>
    <property type="match status" value="1"/>
</dbReference>
<dbReference type="RefSeq" id="WP_219043835.1">
    <property type="nucleotide sequence ID" value="NZ_JAHWDQ010000003.1"/>
</dbReference>
<sequence length="429" mass="43798">MQNSISLASPKMDGSAKAGVQNSPVNAGSVGGRGVGETPAATPFNLLLGTAQGVVPSDNFMSGGASQVDGDDPLSGDIDIFSDSLTNIGFSGKLLPKSGTELPVTDLESLENTDTQLLSEEGEVLVTWQQTQIDWSRQAGAHGTNNANASNVAASVAGLSLDASEGQLANDNELAETILAKGEKLADGKASPNSLPNTVSDLAKPTTGFANAMQLSSAASAAPQVKSALQSVDLNAESSSGLELSAAPQSRSAESSAARAPVALSLSQNALTDPAWSQAMSAKISWMAGNGVHTATMQLHPAELGSIHIQLSVQGDTTSVQIQAQNRDTSELMEKMMPRLHSGMENQGLRLEEVKVSHNPNLNDNSAGNNGQQFAGQSAGDRSGAANGRGNGGDAGSSQQGLNGEDNGVSSGELNAEVILQNSGVDYYA</sequence>
<gene>
    <name evidence="3" type="ORF">KXJ70_12440</name>
</gene>
<accession>A0ABS6VTG4</accession>
<comment type="caution">
    <text evidence="3">The sequence shown here is derived from an EMBL/GenBank/DDBJ whole genome shotgun (WGS) entry which is preliminary data.</text>
</comment>
<feature type="compositionally biased region" description="Polar residues" evidence="1">
    <location>
        <begin position="358"/>
        <end position="376"/>
    </location>
</feature>
<dbReference type="PANTHER" id="PTHR37533:SF2">
    <property type="entry name" value="FLAGELLAR HOOK-LENGTH CONTROL PROTEIN"/>
    <property type="match status" value="1"/>
</dbReference>
<feature type="region of interest" description="Disordered" evidence="1">
    <location>
        <begin position="358"/>
        <end position="415"/>
    </location>
</feature>
<protein>
    <submittedName>
        <fullName evidence="3">Flagellar hook-length control protein FliK</fullName>
    </submittedName>
</protein>
<evidence type="ECO:0000259" key="2">
    <source>
        <dbReference type="Pfam" id="PF02120"/>
    </source>
</evidence>
<dbReference type="InterPro" id="IPR021136">
    <property type="entry name" value="Flagellar_hook_control-like_C"/>
</dbReference>
<dbReference type="EMBL" id="JAHWDQ010000003">
    <property type="protein sequence ID" value="MBW2941596.1"/>
    <property type="molecule type" value="Genomic_DNA"/>
</dbReference>